<keyword evidence="1" id="KW-0472">Membrane</keyword>
<reference evidence="2 3" key="1">
    <citation type="journal article" date="2016" name="Nat. Commun.">
        <title>Thousands of microbial genomes shed light on interconnected biogeochemical processes in an aquifer system.</title>
        <authorList>
            <person name="Anantharaman K."/>
            <person name="Brown C.T."/>
            <person name="Hug L.A."/>
            <person name="Sharon I."/>
            <person name="Castelle C.J."/>
            <person name="Probst A.J."/>
            <person name="Thomas B.C."/>
            <person name="Singh A."/>
            <person name="Wilkins M.J."/>
            <person name="Karaoz U."/>
            <person name="Brodie E.L."/>
            <person name="Williams K.H."/>
            <person name="Hubbard S.S."/>
            <person name="Banfield J.F."/>
        </authorList>
    </citation>
    <scope>NUCLEOTIDE SEQUENCE [LARGE SCALE GENOMIC DNA]</scope>
</reference>
<accession>A0A1G2E400</accession>
<dbReference type="AlphaFoldDB" id="A0A1G2E400"/>
<gene>
    <name evidence="2" type="ORF">A2494_02450</name>
</gene>
<protein>
    <submittedName>
        <fullName evidence="2">Uncharacterized protein</fullName>
    </submittedName>
</protein>
<evidence type="ECO:0000313" key="2">
    <source>
        <dbReference type="EMBL" id="OGZ20382.1"/>
    </source>
</evidence>
<sequence length="152" mass="18094">MTSTESNIYLMSEHSEQRHWTGKERRRKRSLIIFLGILAMLFVFVCMLFVREYFSLRHSGFLRPHAAYQGREVNLRLISNIEKIESWMTFDYLSASFGIPAEMLRERLHITNSHYPRMSIRRAAREQGVPPEEYLIQVKEIIQEYLLSKNIP</sequence>
<evidence type="ECO:0000256" key="1">
    <source>
        <dbReference type="SAM" id="Phobius"/>
    </source>
</evidence>
<feature type="transmembrane region" description="Helical" evidence="1">
    <location>
        <begin position="31"/>
        <end position="50"/>
    </location>
</feature>
<keyword evidence="1" id="KW-0812">Transmembrane</keyword>
<evidence type="ECO:0000313" key="3">
    <source>
        <dbReference type="Proteomes" id="UP000178106"/>
    </source>
</evidence>
<dbReference type="EMBL" id="MHLU01000019">
    <property type="protein sequence ID" value="OGZ20382.1"/>
    <property type="molecule type" value="Genomic_DNA"/>
</dbReference>
<keyword evidence="1" id="KW-1133">Transmembrane helix</keyword>
<comment type="caution">
    <text evidence="2">The sequence shown here is derived from an EMBL/GenBank/DDBJ whole genome shotgun (WGS) entry which is preliminary data.</text>
</comment>
<organism evidence="2 3">
    <name type="scientific">Candidatus Lloydbacteria bacterium RIFOXYC12_FULL_46_25</name>
    <dbReference type="NCBI Taxonomy" id="1798670"/>
    <lineage>
        <taxon>Bacteria</taxon>
        <taxon>Candidatus Lloydiibacteriota</taxon>
    </lineage>
</organism>
<proteinExistence type="predicted"/>
<dbReference type="Proteomes" id="UP000178106">
    <property type="component" value="Unassembled WGS sequence"/>
</dbReference>
<name>A0A1G2E400_9BACT</name>